<dbReference type="InterPro" id="IPR029058">
    <property type="entry name" value="AB_hydrolase_fold"/>
</dbReference>
<dbReference type="STRING" id="683228.GA0070617_3775"/>
<evidence type="ECO:0000259" key="5">
    <source>
        <dbReference type="Pfam" id="PF08386"/>
    </source>
</evidence>
<dbReference type="PANTHER" id="PTHR43248:SF29">
    <property type="entry name" value="TRIPEPTIDYL AMINOPEPTIDASE"/>
    <property type="match status" value="1"/>
</dbReference>
<dbReference type="PANTHER" id="PTHR43248">
    <property type="entry name" value="2-SUCCINYL-6-HYDROXY-2,4-CYCLOHEXADIENE-1-CARBOXYLATE SYNTHASE"/>
    <property type="match status" value="1"/>
</dbReference>
<dbReference type="Pfam" id="PF08386">
    <property type="entry name" value="Abhydrolase_4"/>
    <property type="match status" value="1"/>
</dbReference>
<dbReference type="InterPro" id="IPR051601">
    <property type="entry name" value="Serine_prot/Carboxylest_S33"/>
</dbReference>
<accession>A0A1C6UWV4</accession>
<evidence type="ECO:0000256" key="2">
    <source>
        <dbReference type="ARBA" id="ARBA00022729"/>
    </source>
</evidence>
<organism evidence="6 7">
    <name type="scientific">Micromonospora yangpuensis</name>
    <dbReference type="NCBI Taxonomy" id="683228"/>
    <lineage>
        <taxon>Bacteria</taxon>
        <taxon>Bacillati</taxon>
        <taxon>Actinomycetota</taxon>
        <taxon>Actinomycetes</taxon>
        <taxon>Micromonosporales</taxon>
        <taxon>Micromonosporaceae</taxon>
        <taxon>Micromonospora</taxon>
    </lineage>
</organism>
<evidence type="ECO:0000313" key="6">
    <source>
        <dbReference type="EMBL" id="SCL58289.1"/>
    </source>
</evidence>
<feature type="domain" description="Peptidase S33 tripeptidyl aminopeptidase-like C-terminal" evidence="5">
    <location>
        <begin position="405"/>
        <end position="503"/>
    </location>
</feature>
<keyword evidence="7" id="KW-1185">Reference proteome</keyword>
<dbReference type="InterPro" id="IPR013595">
    <property type="entry name" value="Pept_S33_TAP-like_C"/>
</dbReference>
<keyword evidence="2 4" id="KW-0732">Signal</keyword>
<dbReference type="GO" id="GO:0016787">
    <property type="term" value="F:hydrolase activity"/>
    <property type="evidence" value="ECO:0007669"/>
    <property type="project" value="UniProtKB-KW"/>
</dbReference>
<dbReference type="Proteomes" id="UP000198937">
    <property type="component" value="Unassembled WGS sequence"/>
</dbReference>
<reference evidence="6 7" key="1">
    <citation type="submission" date="2016-06" db="EMBL/GenBank/DDBJ databases">
        <authorList>
            <person name="Kjaerup R.B."/>
            <person name="Dalgaard T.S."/>
            <person name="Juul-Madsen H.R."/>
        </authorList>
    </citation>
    <scope>NUCLEOTIDE SEQUENCE [LARGE SCALE GENOMIC DNA]</scope>
    <source>
        <strain evidence="6 7">DSM 45577</strain>
    </source>
</reference>
<feature type="signal peptide" evidence="4">
    <location>
        <begin position="1"/>
        <end position="30"/>
    </location>
</feature>
<sequence length="532" mass="56876">MKQRRIVGRGMAVTVAVGLVATLTAVPAGADEPGVQVQWGACPEQVAAVSPSLQCATVPVPLDYGDPAGAEIEIMVSRIASQNPSERRGILLLNPGGPGASGLTMPADMVSLGLPSTVSNSYDLIGVDPRGVGQSAPVSCAFTGDLDYRGNVPPYAVDDAAVAEQATIAKTVAERCAANDTEGRLRHLTTANTARDLDSIRVALGEEKASFYGASYGSALGAAYASMFPETTDRVVLDSNVGDTHLSRAALRRFALGMEQTFPDFAAFAAARHGAYGLGRNPAQVTRNWFTLAERLDRTPVAGVDGATFRFLTFTALYSEAQYGLLAQTWQSLLNSDEAAVTRLVARADSRSVPQRTNRADDPVELLPWDNNWSAFLAVTCNDSDWPENVARYQASVATDREKFPMFGAAGANIVPCAYWAHEPSEPPVAINDDGPRNVLILQNRRDPATPLRGGKLLREKFDDRSRLVTVDGSGHGVYVFGDNACALNVTTAYLVDGTMPEDRFCGPGTRTLDAEAARQRTETLDRLHRAL</sequence>
<proteinExistence type="inferred from homology"/>
<evidence type="ECO:0000256" key="1">
    <source>
        <dbReference type="ARBA" id="ARBA00010088"/>
    </source>
</evidence>
<gene>
    <name evidence="6" type="ORF">GA0070617_3775</name>
</gene>
<evidence type="ECO:0000256" key="3">
    <source>
        <dbReference type="ARBA" id="ARBA00022801"/>
    </source>
</evidence>
<comment type="similarity">
    <text evidence="1">Belongs to the peptidase S33 family.</text>
</comment>
<feature type="chain" id="PRO_5008748243" evidence="4">
    <location>
        <begin position="31"/>
        <end position="532"/>
    </location>
</feature>
<dbReference type="EMBL" id="FMIA01000002">
    <property type="protein sequence ID" value="SCL58289.1"/>
    <property type="molecule type" value="Genomic_DNA"/>
</dbReference>
<evidence type="ECO:0000313" key="7">
    <source>
        <dbReference type="Proteomes" id="UP000198937"/>
    </source>
</evidence>
<dbReference type="AlphaFoldDB" id="A0A1C6UWV4"/>
<dbReference type="RefSeq" id="WP_217628844.1">
    <property type="nucleotide sequence ID" value="NZ_FMIA01000002.1"/>
</dbReference>
<dbReference type="Gene3D" id="3.40.50.1820">
    <property type="entry name" value="alpha/beta hydrolase"/>
    <property type="match status" value="1"/>
</dbReference>
<name>A0A1C6UWV4_9ACTN</name>
<protein>
    <submittedName>
        <fullName evidence="6">Alpha/beta hydrolase fold</fullName>
    </submittedName>
</protein>
<evidence type="ECO:0000256" key="4">
    <source>
        <dbReference type="SAM" id="SignalP"/>
    </source>
</evidence>
<dbReference type="SUPFAM" id="SSF53474">
    <property type="entry name" value="alpha/beta-Hydrolases"/>
    <property type="match status" value="1"/>
</dbReference>
<keyword evidence="3 6" id="KW-0378">Hydrolase</keyword>